<dbReference type="PANTHER" id="PTHR13237:SF9">
    <property type="entry name" value="NEUROGUIDIN"/>
    <property type="match status" value="1"/>
</dbReference>
<evidence type="ECO:0000313" key="4">
    <source>
        <dbReference type="EMBL" id="KAK2725239.1"/>
    </source>
</evidence>
<dbReference type="AlphaFoldDB" id="A0AA88IBF4"/>
<feature type="compositionally biased region" description="Acidic residues" evidence="2">
    <location>
        <begin position="1001"/>
        <end position="1012"/>
    </location>
</feature>
<proteinExistence type="inferred from homology"/>
<dbReference type="Pfam" id="PF04000">
    <property type="entry name" value="Sas10_Utp3"/>
    <property type="match status" value="1"/>
</dbReference>
<evidence type="ECO:0000256" key="2">
    <source>
        <dbReference type="SAM" id="MobiDB-lite"/>
    </source>
</evidence>
<evidence type="ECO:0000313" key="5">
    <source>
        <dbReference type="Proteomes" id="UP001187531"/>
    </source>
</evidence>
<keyword evidence="5" id="KW-1185">Reference proteome</keyword>
<protein>
    <recommendedName>
        <fullName evidence="3">RNase NYN domain-containing protein</fullName>
    </recommendedName>
</protein>
<dbReference type="InterPro" id="IPR021869">
    <property type="entry name" value="RNase_Zc3h12_NYN"/>
</dbReference>
<comment type="similarity">
    <text evidence="1">Belongs to the SAS10 family.</text>
</comment>
<reference evidence="4" key="1">
    <citation type="submission" date="2023-07" db="EMBL/GenBank/DDBJ databases">
        <title>Chromosome-level genome assembly of Artemia franciscana.</title>
        <authorList>
            <person name="Jo E."/>
        </authorList>
    </citation>
    <scope>NUCLEOTIDE SEQUENCE</scope>
    <source>
        <tissue evidence="4">Whole body</tissue>
    </source>
</reference>
<sequence length="1152" mass="131811">MTSYENIYKYLSNWEDSKKGNSTSPSVDVFELESSGIKSVIEKVSNSTPDRASQHLMPNDITFSSDDENKALLEKSRKIDKSTPDQQQPMVLLGSQQPVSDNPNKLEKNFLNVCTLRESEAIKRHQIRKFKGILGKTGRQTKFKTKIQTRIPLFYPNLSWVNGARRGLSREIRNKSDAKLLIQRDGMAPKHDSSLFDRSKQAALSRLEEVKCGMKRCAISDENLRNFKIPKLNTLKTGSLVSEGLTVRDSESDLTQSGADFDSNKISVYDLENQFLVSRPPVPCIVVDKKTRKFDNYQESSLNLRKITIDYCENNPTNSQANVIWGKTDMFINNPESQFSVPKPILQSNFTEDTLPKCNILKTSMLNSSLFESNYIYYDFETDKVGTWIKSVSENADKFNPYLGNQFLLLDKITTPSGNQNKTLKKLETCGFPTFNKGVSRNLTFTNIKNKNKIGTVNSNKKSKGTLMSKMRHVAEIQTGYPIPYSRNLREVVIDGANVAYRYSRRENRERLDLEGVQLVYNYFIERGHKVSVVFTNTLFNRLSKDPKMGEIFKAKAVVFTPHINQEGFNQVVLDDDRFIIQLAAQKQGVIITGDFFRDSLSYAIDNHFTDWVDTITLRLQEEKWMLSVQSLNKKLQSISQHTERLTTVLINLGRTLFELVKFGQDRFKCELGQKDNHVISEDEAFLSVDIQEFPVDFDLHEERSTNFFNELLVRLKKIISYSFCEERLRDLPLVNQLKDELEKLHFLIDVKEKIIVNLTTSDVGLLEDIDILQGKETLKKELKIVKDKKDALENERKVYTEGLLRLVKEAHSSVGTFIGISNLHGRFFFSAQFSVEKLPVARIIFGEMKLSLVYLTLKVMEDEDRDVQLEFRSLIEEISTHTNQVREKVKALSQQIADDPPNVNKGLSILEVKYHAFVEYLIGITYGMIIKVNGMSLQKNSLIDLIVENRTIIERIRPIEQKLKYQMDKVLKAARGDLSADDPLRFKANPDLLVTKGEASSEEELSEGEEEDRQKSDSKQSVGTYVPPKLVSMPYGEVKHLKLANAALRKERDELLTAKLKIRKQYNMLSDFIFKSLRNDKELAYSPDEYCLKQAPDGTVILVLNSEWESGNKKCENSKILCNEKLLGTNICLDAPELDRFELFNSASDSI</sequence>
<dbReference type="Pfam" id="PF11977">
    <property type="entry name" value="RNase_Zc3h12a"/>
    <property type="match status" value="1"/>
</dbReference>
<evidence type="ECO:0000256" key="1">
    <source>
        <dbReference type="ARBA" id="ARBA00010979"/>
    </source>
</evidence>
<dbReference type="Gene3D" id="3.40.50.11980">
    <property type="match status" value="1"/>
</dbReference>
<comment type="caution">
    <text evidence="4">The sequence shown here is derived from an EMBL/GenBank/DDBJ whole genome shotgun (WGS) entry which is preliminary data.</text>
</comment>
<dbReference type="GO" id="GO:0000462">
    <property type="term" value="P:maturation of SSU-rRNA from tricistronic rRNA transcript (SSU-rRNA, 5.8S rRNA, LSU-rRNA)"/>
    <property type="evidence" value="ECO:0007669"/>
    <property type="project" value="TreeGrafter"/>
</dbReference>
<dbReference type="Proteomes" id="UP001187531">
    <property type="component" value="Unassembled WGS sequence"/>
</dbReference>
<dbReference type="PANTHER" id="PTHR13237">
    <property type="entry name" value="SOMETHING ABOUT SILENCING PROTEIN 10-RELATED"/>
    <property type="match status" value="1"/>
</dbReference>
<feature type="domain" description="RNase NYN" evidence="3">
    <location>
        <begin position="489"/>
        <end position="616"/>
    </location>
</feature>
<feature type="region of interest" description="Disordered" evidence="2">
    <location>
        <begin position="45"/>
        <end position="64"/>
    </location>
</feature>
<dbReference type="GO" id="GO:0032040">
    <property type="term" value="C:small-subunit processome"/>
    <property type="evidence" value="ECO:0007669"/>
    <property type="project" value="TreeGrafter"/>
</dbReference>
<accession>A0AA88IBF4</accession>
<dbReference type="InterPro" id="IPR007146">
    <property type="entry name" value="Sas10/Utp3/C1D"/>
</dbReference>
<feature type="region of interest" description="Disordered" evidence="2">
    <location>
        <begin position="998"/>
        <end position="1027"/>
    </location>
</feature>
<dbReference type="EMBL" id="JAVRJZ010000003">
    <property type="protein sequence ID" value="KAK2725239.1"/>
    <property type="molecule type" value="Genomic_DNA"/>
</dbReference>
<organism evidence="4 5">
    <name type="scientific">Artemia franciscana</name>
    <name type="common">Brine shrimp</name>
    <name type="synonym">Artemia sanfranciscana</name>
    <dbReference type="NCBI Taxonomy" id="6661"/>
    <lineage>
        <taxon>Eukaryota</taxon>
        <taxon>Metazoa</taxon>
        <taxon>Ecdysozoa</taxon>
        <taxon>Arthropoda</taxon>
        <taxon>Crustacea</taxon>
        <taxon>Branchiopoda</taxon>
        <taxon>Anostraca</taxon>
        <taxon>Artemiidae</taxon>
        <taxon>Artemia</taxon>
    </lineage>
</organism>
<name>A0AA88IBF4_ARTSF</name>
<evidence type="ECO:0000259" key="3">
    <source>
        <dbReference type="Pfam" id="PF11977"/>
    </source>
</evidence>
<gene>
    <name evidence="4" type="ORF">QYM36_001624</name>
</gene>